<evidence type="ECO:0000313" key="2">
    <source>
        <dbReference type="Proteomes" id="UP000315949"/>
    </source>
</evidence>
<evidence type="ECO:0000313" key="1">
    <source>
        <dbReference type="EMBL" id="TWT19795.1"/>
    </source>
</evidence>
<dbReference type="OrthoDB" id="9899661at2"/>
<dbReference type="EMBL" id="VOHE01000003">
    <property type="protein sequence ID" value="TWT19795.1"/>
    <property type="molecule type" value="Genomic_DNA"/>
</dbReference>
<keyword evidence="2" id="KW-1185">Reference proteome</keyword>
<comment type="caution">
    <text evidence="1">The sequence shown here is derived from an EMBL/GenBank/DDBJ whole genome shotgun (WGS) entry which is preliminary data.</text>
</comment>
<dbReference type="RefSeq" id="WP_146312416.1">
    <property type="nucleotide sequence ID" value="NZ_VOHE01000003.1"/>
</dbReference>
<protein>
    <submittedName>
        <fullName evidence="1">Uncharacterized protein</fullName>
    </submittedName>
</protein>
<reference evidence="1 2" key="1">
    <citation type="submission" date="2019-07" db="EMBL/GenBank/DDBJ databases">
        <title>Luteimonas sp. YD-1 nov., isolated from acidic soil.</title>
        <authorList>
            <person name="Zhou J."/>
        </authorList>
    </citation>
    <scope>NUCLEOTIDE SEQUENCE [LARGE SCALE GENOMIC DNA]</scope>
    <source>
        <strain evidence="1 2">YD-1</strain>
    </source>
</reference>
<dbReference type="Proteomes" id="UP000315949">
    <property type="component" value="Unassembled WGS sequence"/>
</dbReference>
<name>A0A5C5U2N6_9GAMM</name>
<organism evidence="1 2">
    <name type="scientific">Luteimonas wenzhouensis</name>
    <dbReference type="NCBI Taxonomy" id="2599615"/>
    <lineage>
        <taxon>Bacteria</taxon>
        <taxon>Pseudomonadati</taxon>
        <taxon>Pseudomonadota</taxon>
        <taxon>Gammaproteobacteria</taxon>
        <taxon>Lysobacterales</taxon>
        <taxon>Lysobacteraceae</taxon>
        <taxon>Luteimonas</taxon>
    </lineage>
</organism>
<proteinExistence type="predicted"/>
<accession>A0A5C5U2N6</accession>
<gene>
    <name evidence="1" type="ORF">FQY79_08225</name>
</gene>
<sequence>MGTALMIALLIGAVAYLVLGPGKDGERPRRSRAARTKPSPDVPDWLRGRWAMMDGCRPGDGGLFPRWYFDPMTEFQARRLTEDGMTFSPSLTKGQASDLIGLGESPDDEDLEVLRFFKRPLRGMNKARARHEVAVLFQDEANRRAWEDRPATDVQREFYRFFGMSLQAGLPKRQADAEISQKLSAAQAESDPRLDHWRTLAQLFDDFSDAEFREGYDMKKPSLQAIRKAAEALAAEAGWEAVDSDGVAERLLETHPSLQK</sequence>
<dbReference type="AlphaFoldDB" id="A0A5C5U2N6"/>